<dbReference type="Pfam" id="PF25917">
    <property type="entry name" value="BSH_RND"/>
    <property type="match status" value="1"/>
</dbReference>
<dbReference type="GO" id="GO:0015562">
    <property type="term" value="F:efflux transmembrane transporter activity"/>
    <property type="evidence" value="ECO:0007669"/>
    <property type="project" value="TreeGrafter"/>
</dbReference>
<evidence type="ECO:0000256" key="3">
    <source>
        <dbReference type="SAM" id="SignalP"/>
    </source>
</evidence>
<proteinExistence type="inferred from homology"/>
<dbReference type="PROSITE" id="PS51257">
    <property type="entry name" value="PROKAR_LIPOPROTEIN"/>
    <property type="match status" value="1"/>
</dbReference>
<feature type="coiled-coil region" evidence="2">
    <location>
        <begin position="100"/>
        <end position="172"/>
    </location>
</feature>
<name>A0A2A2GAS8_9BACT</name>
<keyword evidence="2" id="KW-0175">Coiled coil</keyword>
<protein>
    <submittedName>
        <fullName evidence="5">Efflux transporter periplasmic adaptor subunit</fullName>
    </submittedName>
</protein>
<dbReference type="Gene3D" id="2.40.420.20">
    <property type="match status" value="1"/>
</dbReference>
<evidence type="ECO:0000313" key="5">
    <source>
        <dbReference type="EMBL" id="PAU94438.1"/>
    </source>
</evidence>
<evidence type="ECO:0000256" key="2">
    <source>
        <dbReference type="SAM" id="Coils"/>
    </source>
</evidence>
<evidence type="ECO:0000259" key="4">
    <source>
        <dbReference type="Pfam" id="PF25917"/>
    </source>
</evidence>
<dbReference type="RefSeq" id="WP_095605979.1">
    <property type="nucleotide sequence ID" value="NZ_NSKE01000004.1"/>
</dbReference>
<dbReference type="Gene3D" id="1.10.287.470">
    <property type="entry name" value="Helix hairpin bin"/>
    <property type="match status" value="1"/>
</dbReference>
<reference evidence="5 6" key="1">
    <citation type="submission" date="2017-08" db="EMBL/GenBank/DDBJ databases">
        <title>Aliifodinibius alkalisoli sp. nov., isolated from saline alkaline soil.</title>
        <authorList>
            <person name="Liu D."/>
            <person name="Zhang G."/>
        </authorList>
    </citation>
    <scope>NUCLEOTIDE SEQUENCE [LARGE SCALE GENOMIC DNA]</scope>
    <source>
        <strain evidence="5 6">WN023</strain>
    </source>
</reference>
<keyword evidence="6" id="KW-1185">Reference proteome</keyword>
<dbReference type="SUPFAM" id="SSF111369">
    <property type="entry name" value="HlyD-like secretion proteins"/>
    <property type="match status" value="1"/>
</dbReference>
<accession>A0A2A2GAS8</accession>
<comment type="caution">
    <text evidence="5">The sequence shown here is derived from an EMBL/GenBank/DDBJ whole genome shotgun (WGS) entry which is preliminary data.</text>
</comment>
<dbReference type="Gene3D" id="2.40.30.170">
    <property type="match status" value="1"/>
</dbReference>
<dbReference type="Gene3D" id="2.40.50.100">
    <property type="match status" value="1"/>
</dbReference>
<comment type="similarity">
    <text evidence="1">Belongs to the membrane fusion protein (MFP) (TC 8.A.1) family.</text>
</comment>
<feature type="domain" description="Multidrug resistance protein MdtA-like barrel-sandwich hybrid" evidence="4">
    <location>
        <begin position="66"/>
        <end position="202"/>
    </location>
</feature>
<evidence type="ECO:0000313" key="6">
    <source>
        <dbReference type="Proteomes" id="UP000218831"/>
    </source>
</evidence>
<feature type="chain" id="PRO_5012810315" evidence="3">
    <location>
        <begin position="31"/>
        <end position="364"/>
    </location>
</feature>
<dbReference type="OrthoDB" id="9806939at2"/>
<dbReference type="InterPro" id="IPR006143">
    <property type="entry name" value="RND_pump_MFP"/>
</dbReference>
<dbReference type="Proteomes" id="UP000218831">
    <property type="component" value="Unassembled WGS sequence"/>
</dbReference>
<dbReference type="InterPro" id="IPR058625">
    <property type="entry name" value="MdtA-like_BSH"/>
</dbReference>
<organism evidence="5 6">
    <name type="scientific">Fodinibius salipaludis</name>
    <dbReference type="NCBI Taxonomy" id="2032627"/>
    <lineage>
        <taxon>Bacteria</taxon>
        <taxon>Pseudomonadati</taxon>
        <taxon>Balneolota</taxon>
        <taxon>Balneolia</taxon>
        <taxon>Balneolales</taxon>
        <taxon>Balneolaceae</taxon>
        <taxon>Fodinibius</taxon>
    </lineage>
</organism>
<dbReference type="PANTHER" id="PTHR30469">
    <property type="entry name" value="MULTIDRUG RESISTANCE PROTEIN MDTA"/>
    <property type="match status" value="1"/>
</dbReference>
<dbReference type="EMBL" id="NSKE01000004">
    <property type="protein sequence ID" value="PAU94438.1"/>
    <property type="molecule type" value="Genomic_DNA"/>
</dbReference>
<dbReference type="GO" id="GO:1990281">
    <property type="term" value="C:efflux pump complex"/>
    <property type="evidence" value="ECO:0007669"/>
    <property type="project" value="TreeGrafter"/>
</dbReference>
<dbReference type="PANTHER" id="PTHR30469:SF15">
    <property type="entry name" value="HLYD FAMILY OF SECRETION PROTEINS"/>
    <property type="match status" value="1"/>
</dbReference>
<keyword evidence="3" id="KW-0732">Signal</keyword>
<dbReference type="AlphaFoldDB" id="A0A2A2GAS8"/>
<feature type="signal peptide" evidence="3">
    <location>
        <begin position="1"/>
        <end position="30"/>
    </location>
</feature>
<sequence>MKYSIMNISGRLLSALAVLMLVGISCSSSESEQPTDDQPVTVDTQTAEYVQGTASHRFSGTVSSDRTINMSTKVMGRIAQLDLEEGDYVSKGDVLIQIKDDNLQAQKNQVESRLIEAKAALNNTKTNYNRIMNLHEQESATQKELDDISTQYEMAKAKVQTLESKLQEVEDMLEYTRLTAPFNGYVVSKMASEGDMASPGQPIIALEQEGIMKVKITVPESNISLFNYDDTVSVDIKAAGFNDGIGVVQNINQAGNRGSRQFAVEVMLPELEKNAGIKSGMFAQVGLVTESDRSIVVPKSAIIERGQLTGLYTLNDDSEIVLRWVRLGDESAGGIEVLSGLSEGESYVASVDQPLREGRKVNTQ</sequence>
<evidence type="ECO:0000256" key="1">
    <source>
        <dbReference type="ARBA" id="ARBA00009477"/>
    </source>
</evidence>
<dbReference type="NCBIfam" id="TIGR01730">
    <property type="entry name" value="RND_mfp"/>
    <property type="match status" value="1"/>
</dbReference>
<gene>
    <name evidence="5" type="ORF">CK503_06470</name>
</gene>